<gene>
    <name evidence="2" type="ORF">PAHAL_4G235300</name>
</gene>
<name>A0A2T8JDT2_9POAL</name>
<feature type="compositionally biased region" description="Pro residues" evidence="1">
    <location>
        <begin position="61"/>
        <end position="70"/>
    </location>
</feature>
<protein>
    <submittedName>
        <fullName evidence="2">Uncharacterized protein</fullName>
    </submittedName>
</protein>
<dbReference type="EMBL" id="CM008049">
    <property type="protein sequence ID" value="PVH48068.1"/>
    <property type="molecule type" value="Genomic_DNA"/>
</dbReference>
<feature type="compositionally biased region" description="Pro residues" evidence="1">
    <location>
        <begin position="20"/>
        <end position="30"/>
    </location>
</feature>
<feature type="compositionally biased region" description="Low complexity" evidence="1">
    <location>
        <begin position="9"/>
        <end position="19"/>
    </location>
</feature>
<evidence type="ECO:0000313" key="2">
    <source>
        <dbReference type="EMBL" id="PVH48068.1"/>
    </source>
</evidence>
<feature type="compositionally biased region" description="Low complexity" evidence="1">
    <location>
        <begin position="44"/>
        <end position="60"/>
    </location>
</feature>
<accession>A0A2T8JDT2</accession>
<reference evidence="2" key="1">
    <citation type="submission" date="2018-04" db="EMBL/GenBank/DDBJ databases">
        <title>WGS assembly of Panicum hallii.</title>
        <authorList>
            <person name="Lovell J."/>
            <person name="Jenkins J."/>
            <person name="Lowry D."/>
            <person name="Mamidi S."/>
            <person name="Sreedasyam A."/>
            <person name="Weng X."/>
            <person name="Barry K."/>
            <person name="Bonette J."/>
            <person name="Campitelli B."/>
            <person name="Daum C."/>
            <person name="Gordon S."/>
            <person name="Gould B."/>
            <person name="Lipzen A."/>
            <person name="Macqueen A."/>
            <person name="Palacio-Mejia J."/>
            <person name="Plott C."/>
            <person name="Shakirov E."/>
            <person name="Shu S."/>
            <person name="Yoshinaga Y."/>
            <person name="Zane M."/>
            <person name="Rokhsar D."/>
            <person name="Grimwood J."/>
            <person name="Schmutz J."/>
            <person name="Juenger T."/>
        </authorList>
    </citation>
    <scope>NUCLEOTIDE SEQUENCE [LARGE SCALE GENOMIC DNA]</scope>
    <source>
        <strain evidence="2">FIL2</strain>
    </source>
</reference>
<proteinExistence type="predicted"/>
<dbReference type="AlphaFoldDB" id="A0A2T8JDT2"/>
<sequence length="191" mass="20999">MPPQFPTARRLLTRQLPHRLLPPPPLPFAPPRALRLPPAPQPLPRGARLPPLLRGMASAAAPPPPPPPGHGPRRRPPRPPRGGSRWRSSLGTTPSYASCPGTRDPTPSRGRSCTPVTPRCPPRPRWTTPSSWRGPTPSPTSSIWITKSLKDLTFLGFSRGQLHWWEVCPTLSAMEDISLAYGLVSWGMVER</sequence>
<evidence type="ECO:0000256" key="1">
    <source>
        <dbReference type="SAM" id="MobiDB-lite"/>
    </source>
</evidence>
<organism evidence="2">
    <name type="scientific">Panicum hallii</name>
    <dbReference type="NCBI Taxonomy" id="206008"/>
    <lineage>
        <taxon>Eukaryota</taxon>
        <taxon>Viridiplantae</taxon>
        <taxon>Streptophyta</taxon>
        <taxon>Embryophyta</taxon>
        <taxon>Tracheophyta</taxon>
        <taxon>Spermatophyta</taxon>
        <taxon>Magnoliopsida</taxon>
        <taxon>Liliopsida</taxon>
        <taxon>Poales</taxon>
        <taxon>Poaceae</taxon>
        <taxon>PACMAD clade</taxon>
        <taxon>Panicoideae</taxon>
        <taxon>Panicodae</taxon>
        <taxon>Paniceae</taxon>
        <taxon>Panicinae</taxon>
        <taxon>Panicum</taxon>
        <taxon>Panicum sect. Panicum</taxon>
    </lineage>
</organism>
<dbReference type="Proteomes" id="UP000243499">
    <property type="component" value="Chromosome 4"/>
</dbReference>
<feature type="region of interest" description="Disordered" evidence="1">
    <location>
        <begin position="1"/>
        <end position="139"/>
    </location>
</feature>
<dbReference type="Gramene" id="PVH48068">
    <property type="protein sequence ID" value="PVH48068"/>
    <property type="gene ID" value="PAHAL_4G235300"/>
</dbReference>